<dbReference type="STRING" id="555088.DealDRAFT_0863"/>
<comment type="caution">
    <text evidence="1">The sequence shown here is derived from an EMBL/GenBank/DDBJ whole genome shotgun (WGS) entry which is preliminary data.</text>
</comment>
<dbReference type="GO" id="GO:0005737">
    <property type="term" value="C:cytoplasm"/>
    <property type="evidence" value="ECO:0007669"/>
    <property type="project" value="TreeGrafter"/>
</dbReference>
<dbReference type="Proteomes" id="UP000006443">
    <property type="component" value="Unassembled WGS sequence"/>
</dbReference>
<proteinExistence type="predicted"/>
<accession>C0GEF4</accession>
<dbReference type="Pfam" id="PF09419">
    <property type="entry name" value="PGP_phosphatase"/>
    <property type="match status" value="1"/>
</dbReference>
<dbReference type="InterPro" id="IPR027706">
    <property type="entry name" value="PGP_Pase"/>
</dbReference>
<reference evidence="1 2" key="1">
    <citation type="submission" date="2009-02" db="EMBL/GenBank/DDBJ databases">
        <title>Sequencing of the draft genome and assembly of Dethiobacter alkaliphilus AHT 1.</title>
        <authorList>
            <consortium name="US DOE Joint Genome Institute (JGI-PGF)"/>
            <person name="Lucas S."/>
            <person name="Copeland A."/>
            <person name="Lapidus A."/>
            <person name="Glavina del Rio T."/>
            <person name="Dalin E."/>
            <person name="Tice H."/>
            <person name="Bruce D."/>
            <person name="Goodwin L."/>
            <person name="Pitluck S."/>
            <person name="Larimer F."/>
            <person name="Land M.L."/>
            <person name="Hauser L."/>
            <person name="Muyzer G."/>
        </authorList>
    </citation>
    <scope>NUCLEOTIDE SEQUENCE [LARGE SCALE GENOMIC DNA]</scope>
    <source>
        <strain evidence="1 2">AHT 1</strain>
    </source>
</reference>
<dbReference type="CDD" id="cd16416">
    <property type="entry name" value="HAD_BsYqeG-like"/>
    <property type="match status" value="1"/>
</dbReference>
<dbReference type="PANTHER" id="PTHR19288:SF25">
    <property type="entry name" value="PHOSPHATIDYLGLYCEROPHOSPHATASE GEP4, MITOCHONDRIAL"/>
    <property type="match status" value="1"/>
</dbReference>
<sequence length="157" mass="17415">MVDSIYHIDLQQLKQQGIKAIIADLDNTLVPWRSSEVQEKLVDWINTVRDADLKIAIVSNNTSARVEAMSSQLGVIALGGAIKPRRGAFRSIAAQFNLYPKEVAVVGDQLFTDILGGNRTGMHTILVTPMSTHEFIGTKIVRQIEKVFLRNLNNKST</sequence>
<dbReference type="InterPro" id="IPR006549">
    <property type="entry name" value="HAD-SF_hydro_IIIA"/>
</dbReference>
<dbReference type="AlphaFoldDB" id="C0GEF4"/>
<dbReference type="InterPro" id="IPR036412">
    <property type="entry name" value="HAD-like_sf"/>
</dbReference>
<protein>
    <submittedName>
        <fullName evidence="1">HAD superfamily (Subfamily IIIA) phosphatase, TIGR01668</fullName>
    </submittedName>
</protein>
<evidence type="ECO:0000313" key="1">
    <source>
        <dbReference type="EMBL" id="EEG78448.1"/>
    </source>
</evidence>
<dbReference type="NCBIfam" id="TIGR01662">
    <property type="entry name" value="HAD-SF-IIIA"/>
    <property type="match status" value="1"/>
</dbReference>
<dbReference type="InterPro" id="IPR010021">
    <property type="entry name" value="PGPP1/Gep4"/>
</dbReference>
<keyword evidence="2" id="KW-1185">Reference proteome</keyword>
<dbReference type="PANTHER" id="PTHR19288">
    <property type="entry name" value="4-NITROPHENYLPHOSPHATASE-RELATED"/>
    <property type="match status" value="1"/>
</dbReference>
<dbReference type="GO" id="GO:0008962">
    <property type="term" value="F:phosphatidylglycerophosphatase activity"/>
    <property type="evidence" value="ECO:0007669"/>
    <property type="project" value="InterPro"/>
</dbReference>
<organism evidence="1 2">
    <name type="scientific">Dethiobacter alkaliphilus AHT 1</name>
    <dbReference type="NCBI Taxonomy" id="555088"/>
    <lineage>
        <taxon>Bacteria</taxon>
        <taxon>Bacillati</taxon>
        <taxon>Bacillota</taxon>
        <taxon>Dethiobacteria</taxon>
        <taxon>Dethiobacterales</taxon>
        <taxon>Dethiobacteraceae</taxon>
        <taxon>Dethiobacter</taxon>
    </lineage>
</organism>
<name>C0GEF4_DETAL</name>
<dbReference type="NCBIfam" id="TIGR01668">
    <property type="entry name" value="YqeG_hyp_ppase"/>
    <property type="match status" value="1"/>
</dbReference>
<dbReference type="SUPFAM" id="SSF56784">
    <property type="entry name" value="HAD-like"/>
    <property type="match status" value="1"/>
</dbReference>
<dbReference type="InterPro" id="IPR023214">
    <property type="entry name" value="HAD_sf"/>
</dbReference>
<dbReference type="EMBL" id="ACJM01000003">
    <property type="protein sequence ID" value="EEG78448.1"/>
    <property type="molecule type" value="Genomic_DNA"/>
</dbReference>
<evidence type="ECO:0000313" key="2">
    <source>
        <dbReference type="Proteomes" id="UP000006443"/>
    </source>
</evidence>
<dbReference type="eggNOG" id="COG2179">
    <property type="taxonomic scope" value="Bacteria"/>
</dbReference>
<gene>
    <name evidence="1" type="ORF">DealDRAFT_0863</name>
</gene>
<dbReference type="Gene3D" id="3.40.50.1000">
    <property type="entry name" value="HAD superfamily/HAD-like"/>
    <property type="match status" value="1"/>
</dbReference>